<dbReference type="AlphaFoldDB" id="A0AAV7WL67"/>
<gene>
    <name evidence="1" type="ORF">NDU88_001043</name>
</gene>
<keyword evidence="2" id="KW-1185">Reference proteome</keyword>
<name>A0AAV7WL67_PLEWA</name>
<protein>
    <submittedName>
        <fullName evidence="1">Uncharacterized protein</fullName>
    </submittedName>
</protein>
<dbReference type="EMBL" id="JANPWB010000001">
    <property type="protein sequence ID" value="KAJ1213406.1"/>
    <property type="molecule type" value="Genomic_DNA"/>
</dbReference>
<evidence type="ECO:0000313" key="2">
    <source>
        <dbReference type="Proteomes" id="UP001066276"/>
    </source>
</evidence>
<reference evidence="1" key="1">
    <citation type="journal article" date="2022" name="bioRxiv">
        <title>Sequencing and chromosome-scale assembly of the giantPleurodeles waltlgenome.</title>
        <authorList>
            <person name="Brown T."/>
            <person name="Elewa A."/>
            <person name="Iarovenko S."/>
            <person name="Subramanian E."/>
            <person name="Araus A.J."/>
            <person name="Petzold A."/>
            <person name="Susuki M."/>
            <person name="Suzuki K.-i.T."/>
            <person name="Hayashi T."/>
            <person name="Toyoda A."/>
            <person name="Oliveira C."/>
            <person name="Osipova E."/>
            <person name="Leigh N.D."/>
            <person name="Simon A."/>
            <person name="Yun M.H."/>
        </authorList>
    </citation>
    <scope>NUCLEOTIDE SEQUENCE</scope>
    <source>
        <strain evidence="1">20211129_DDA</strain>
        <tissue evidence="1">Liver</tissue>
    </source>
</reference>
<accession>A0AAV7WL67</accession>
<evidence type="ECO:0000313" key="1">
    <source>
        <dbReference type="EMBL" id="KAJ1213406.1"/>
    </source>
</evidence>
<proteinExistence type="predicted"/>
<sequence>MELTASRGSNLNMPLRFHSSVSLHRLSTLLCILTFPFPPGEVIGSPVPPIDPGGAEVPNPRAWVSVLTLPDAAPQTRTPSWI</sequence>
<organism evidence="1 2">
    <name type="scientific">Pleurodeles waltl</name>
    <name type="common">Iberian ribbed newt</name>
    <dbReference type="NCBI Taxonomy" id="8319"/>
    <lineage>
        <taxon>Eukaryota</taxon>
        <taxon>Metazoa</taxon>
        <taxon>Chordata</taxon>
        <taxon>Craniata</taxon>
        <taxon>Vertebrata</taxon>
        <taxon>Euteleostomi</taxon>
        <taxon>Amphibia</taxon>
        <taxon>Batrachia</taxon>
        <taxon>Caudata</taxon>
        <taxon>Salamandroidea</taxon>
        <taxon>Salamandridae</taxon>
        <taxon>Pleurodelinae</taxon>
        <taxon>Pleurodeles</taxon>
    </lineage>
</organism>
<dbReference type="Proteomes" id="UP001066276">
    <property type="component" value="Chromosome 1_1"/>
</dbReference>
<comment type="caution">
    <text evidence="1">The sequence shown here is derived from an EMBL/GenBank/DDBJ whole genome shotgun (WGS) entry which is preliminary data.</text>
</comment>